<dbReference type="RefSeq" id="WP_246105367.1">
    <property type="nucleotide sequence ID" value="NZ_CP036259.1"/>
</dbReference>
<keyword evidence="4" id="KW-0804">Transcription</keyword>
<gene>
    <name evidence="6" type="primary">argP</name>
    <name evidence="6" type="ORF">SPTER_39370</name>
</gene>
<sequence length="324" mass="36572">MCKLYVKKVNFYNVLLQKNHVMREKEVIDLTIWKYQVFSAIVASGSMAKAAELLNLSQSGVSHALASLEGEFGFPLLTRDRSGISLTSNGTQVLPHIRQILHYNERLKQELAAIAGLTAGTVRIGTFTSVSMQWLPEIITQFHHCYPAITIELLDGNYDEIEEWIKNGSVDFGFVSLPTMKLYEIIPLKKDRLLCILPPHHPLRQQSMITFADIKEEPFIATKWGSYDEIKRLVNEHNVKLKIQYEVTEARAIITMVKNGLGISILPEMTLLRAVDTVYTVGLEHAPARTIGIAALSIKNSSPAARKFIDSTKVWLTKHHLMDF</sequence>
<organism evidence="6 7">
    <name type="scientific">Sporomusa termitida</name>
    <dbReference type="NCBI Taxonomy" id="2377"/>
    <lineage>
        <taxon>Bacteria</taxon>
        <taxon>Bacillati</taxon>
        <taxon>Bacillota</taxon>
        <taxon>Negativicutes</taxon>
        <taxon>Selenomonadales</taxon>
        <taxon>Sporomusaceae</taxon>
        <taxon>Sporomusa</taxon>
    </lineage>
</organism>
<evidence type="ECO:0000256" key="1">
    <source>
        <dbReference type="ARBA" id="ARBA00009437"/>
    </source>
</evidence>
<dbReference type="PRINTS" id="PR00039">
    <property type="entry name" value="HTHLYSR"/>
</dbReference>
<dbReference type="Pfam" id="PF03466">
    <property type="entry name" value="LysR_substrate"/>
    <property type="match status" value="1"/>
</dbReference>
<dbReference type="PANTHER" id="PTHR30419:SF24">
    <property type="entry name" value="HTH-TYPE TRANSCRIPTIONAL REGULATOR CZCR"/>
    <property type="match status" value="1"/>
</dbReference>
<dbReference type="AlphaFoldDB" id="A0A517DYS7"/>
<protein>
    <submittedName>
        <fullName evidence="6">HTH-type transcriptional regulator ArgP</fullName>
    </submittedName>
</protein>
<dbReference type="InterPro" id="IPR005119">
    <property type="entry name" value="LysR_subst-bd"/>
</dbReference>
<evidence type="ECO:0000259" key="5">
    <source>
        <dbReference type="PROSITE" id="PS50931"/>
    </source>
</evidence>
<dbReference type="GO" id="GO:0003677">
    <property type="term" value="F:DNA binding"/>
    <property type="evidence" value="ECO:0007669"/>
    <property type="project" value="UniProtKB-KW"/>
</dbReference>
<dbReference type="Gene3D" id="3.40.190.290">
    <property type="match status" value="1"/>
</dbReference>
<dbReference type="SUPFAM" id="SSF46785">
    <property type="entry name" value="Winged helix' DNA-binding domain"/>
    <property type="match status" value="1"/>
</dbReference>
<keyword evidence="3" id="KW-0238">DNA-binding</keyword>
<evidence type="ECO:0000313" key="7">
    <source>
        <dbReference type="Proteomes" id="UP000320776"/>
    </source>
</evidence>
<dbReference type="Gene3D" id="1.10.10.10">
    <property type="entry name" value="Winged helix-like DNA-binding domain superfamily/Winged helix DNA-binding domain"/>
    <property type="match status" value="1"/>
</dbReference>
<reference evidence="6 7" key="1">
    <citation type="submission" date="2019-02" db="EMBL/GenBank/DDBJ databases">
        <title>Closed genome of Sporomusa termitida DSM 4440.</title>
        <authorList>
            <person name="Poehlein A."/>
            <person name="Daniel R."/>
        </authorList>
    </citation>
    <scope>NUCLEOTIDE SEQUENCE [LARGE SCALE GENOMIC DNA]</scope>
    <source>
        <strain evidence="6 7">DSM 4440</strain>
    </source>
</reference>
<dbReference type="PANTHER" id="PTHR30419">
    <property type="entry name" value="HTH-TYPE TRANSCRIPTIONAL REGULATOR YBHD"/>
    <property type="match status" value="1"/>
</dbReference>
<dbReference type="Pfam" id="PF00126">
    <property type="entry name" value="HTH_1"/>
    <property type="match status" value="1"/>
</dbReference>
<dbReference type="EMBL" id="CP036259">
    <property type="protein sequence ID" value="QDR82509.1"/>
    <property type="molecule type" value="Genomic_DNA"/>
</dbReference>
<dbReference type="InterPro" id="IPR050950">
    <property type="entry name" value="HTH-type_LysR_regulators"/>
</dbReference>
<feature type="domain" description="HTH lysR-type" evidence="5">
    <location>
        <begin position="36"/>
        <end position="87"/>
    </location>
</feature>
<evidence type="ECO:0000256" key="3">
    <source>
        <dbReference type="ARBA" id="ARBA00023125"/>
    </source>
</evidence>
<name>A0A517DYS7_9FIRM</name>
<dbReference type="GO" id="GO:0005829">
    <property type="term" value="C:cytosol"/>
    <property type="evidence" value="ECO:0007669"/>
    <property type="project" value="TreeGrafter"/>
</dbReference>
<dbReference type="PROSITE" id="PS50931">
    <property type="entry name" value="HTH_LYSR"/>
    <property type="match status" value="1"/>
</dbReference>
<evidence type="ECO:0000256" key="4">
    <source>
        <dbReference type="ARBA" id="ARBA00023163"/>
    </source>
</evidence>
<evidence type="ECO:0000313" key="6">
    <source>
        <dbReference type="EMBL" id="QDR82509.1"/>
    </source>
</evidence>
<dbReference type="KEGG" id="sted:SPTER_39370"/>
<keyword evidence="2" id="KW-0805">Transcription regulation</keyword>
<comment type="similarity">
    <text evidence="1">Belongs to the LysR transcriptional regulatory family.</text>
</comment>
<proteinExistence type="inferred from homology"/>
<dbReference type="InterPro" id="IPR000847">
    <property type="entry name" value="LysR_HTH_N"/>
</dbReference>
<dbReference type="SUPFAM" id="SSF53850">
    <property type="entry name" value="Periplasmic binding protein-like II"/>
    <property type="match status" value="1"/>
</dbReference>
<evidence type="ECO:0000256" key="2">
    <source>
        <dbReference type="ARBA" id="ARBA00023015"/>
    </source>
</evidence>
<keyword evidence="7" id="KW-1185">Reference proteome</keyword>
<dbReference type="CDD" id="cd05466">
    <property type="entry name" value="PBP2_LTTR_substrate"/>
    <property type="match status" value="1"/>
</dbReference>
<dbReference type="GO" id="GO:0003700">
    <property type="term" value="F:DNA-binding transcription factor activity"/>
    <property type="evidence" value="ECO:0007669"/>
    <property type="project" value="InterPro"/>
</dbReference>
<dbReference type="Proteomes" id="UP000320776">
    <property type="component" value="Chromosome"/>
</dbReference>
<dbReference type="InterPro" id="IPR036388">
    <property type="entry name" value="WH-like_DNA-bd_sf"/>
</dbReference>
<accession>A0A517DYS7</accession>
<dbReference type="InterPro" id="IPR036390">
    <property type="entry name" value="WH_DNA-bd_sf"/>
</dbReference>